<dbReference type="InterPro" id="IPR000182">
    <property type="entry name" value="GNAT_dom"/>
</dbReference>
<dbReference type="CDD" id="cd04301">
    <property type="entry name" value="NAT_SF"/>
    <property type="match status" value="1"/>
</dbReference>
<dbReference type="SUPFAM" id="SSF55729">
    <property type="entry name" value="Acyl-CoA N-acyltransferases (Nat)"/>
    <property type="match status" value="1"/>
</dbReference>
<dbReference type="GO" id="GO:0016747">
    <property type="term" value="F:acyltransferase activity, transferring groups other than amino-acyl groups"/>
    <property type="evidence" value="ECO:0007669"/>
    <property type="project" value="InterPro"/>
</dbReference>
<dbReference type="InterPro" id="IPR016181">
    <property type="entry name" value="Acyl_CoA_acyltransferase"/>
</dbReference>
<dbReference type="AlphaFoldDB" id="A0A3L8PLY9"/>
<dbReference type="PROSITE" id="PS51186">
    <property type="entry name" value="GNAT"/>
    <property type="match status" value="1"/>
</dbReference>
<feature type="domain" description="N-acetyltransferase" evidence="1">
    <location>
        <begin position="12"/>
        <end position="178"/>
    </location>
</feature>
<reference evidence="2 3" key="1">
    <citation type="submission" date="2018-10" db="EMBL/GenBank/DDBJ databases">
        <title>Aeromicrobium sp. 9W16Y-2 whole genome shotgun sequence.</title>
        <authorList>
            <person name="Li F."/>
        </authorList>
    </citation>
    <scope>NUCLEOTIDE SEQUENCE [LARGE SCALE GENOMIC DNA]</scope>
    <source>
        <strain evidence="2 3">9W16Y-2</strain>
    </source>
</reference>
<keyword evidence="2" id="KW-0808">Transferase</keyword>
<dbReference type="PANTHER" id="PTHR43792:SF1">
    <property type="entry name" value="N-ACETYLTRANSFERASE DOMAIN-CONTAINING PROTEIN"/>
    <property type="match status" value="1"/>
</dbReference>
<dbReference type="Gene3D" id="3.40.630.30">
    <property type="match status" value="1"/>
</dbReference>
<name>A0A3L8PLY9_9ACTN</name>
<accession>A0A3L8PLY9</accession>
<proteinExistence type="predicted"/>
<dbReference type="PANTHER" id="PTHR43792">
    <property type="entry name" value="GNAT FAMILY, PUTATIVE (AFU_ORTHOLOGUE AFUA_3G00765)-RELATED-RELATED"/>
    <property type="match status" value="1"/>
</dbReference>
<sequence>MDENPVIITDRLILRRFTLDDADFLFDLFSRAEVARWSGSGTPMDRREEAVERIRRQPARAGDHPACGVFAVEADSELVGMALLVPIPASAGHESEGEIEIGWHFHPDVWGNGYGTEAGRALVERGFAAGFPALYAVTDPDNVRSQAVCRRLGMTDLGLRDDWYDRSLRAFRLDRQDIAADQ</sequence>
<evidence type="ECO:0000259" key="1">
    <source>
        <dbReference type="PROSITE" id="PS51186"/>
    </source>
</evidence>
<evidence type="ECO:0000313" key="3">
    <source>
        <dbReference type="Proteomes" id="UP000282515"/>
    </source>
</evidence>
<keyword evidence="3" id="KW-1185">Reference proteome</keyword>
<protein>
    <submittedName>
        <fullName evidence="2">N-acetyltransferase</fullName>
    </submittedName>
</protein>
<dbReference type="InterPro" id="IPR051531">
    <property type="entry name" value="N-acetyltransferase"/>
</dbReference>
<comment type="caution">
    <text evidence="2">The sequence shown here is derived from an EMBL/GenBank/DDBJ whole genome shotgun (WGS) entry which is preliminary data.</text>
</comment>
<organism evidence="2 3">
    <name type="scientific">Aeromicrobium phragmitis</name>
    <dbReference type="NCBI Taxonomy" id="2478914"/>
    <lineage>
        <taxon>Bacteria</taxon>
        <taxon>Bacillati</taxon>
        <taxon>Actinomycetota</taxon>
        <taxon>Actinomycetes</taxon>
        <taxon>Propionibacteriales</taxon>
        <taxon>Nocardioidaceae</taxon>
        <taxon>Aeromicrobium</taxon>
    </lineage>
</organism>
<dbReference type="Pfam" id="PF13302">
    <property type="entry name" value="Acetyltransf_3"/>
    <property type="match status" value="1"/>
</dbReference>
<dbReference type="EMBL" id="RDBF01000006">
    <property type="protein sequence ID" value="RLV55763.1"/>
    <property type="molecule type" value="Genomic_DNA"/>
</dbReference>
<gene>
    <name evidence="2" type="ORF">D9V41_09890</name>
</gene>
<dbReference type="Proteomes" id="UP000282515">
    <property type="component" value="Unassembled WGS sequence"/>
</dbReference>
<evidence type="ECO:0000313" key="2">
    <source>
        <dbReference type="EMBL" id="RLV55763.1"/>
    </source>
</evidence>
<dbReference type="OrthoDB" id="3533156at2"/>
<dbReference type="RefSeq" id="WP_121794400.1">
    <property type="nucleotide sequence ID" value="NZ_RDBF01000006.1"/>
</dbReference>